<keyword evidence="6" id="KW-1185">Reference proteome</keyword>
<evidence type="ECO:0000256" key="2">
    <source>
        <dbReference type="ARBA" id="ARBA00022692"/>
    </source>
</evidence>
<dbReference type="RefSeq" id="WP_194028990.1">
    <property type="nucleotide sequence ID" value="NZ_JADEWZ010000010.1"/>
</dbReference>
<dbReference type="Gene3D" id="3.40.50.300">
    <property type="entry name" value="P-loop containing nucleotide triphosphate hydrolases"/>
    <property type="match status" value="1"/>
</dbReference>
<dbReference type="EMBL" id="JADEWZ010000010">
    <property type="protein sequence ID" value="MBE9115893.1"/>
    <property type="molecule type" value="Genomic_DNA"/>
</dbReference>
<sequence length="485" mass="53084">MAIKLRKPILVGGMGLSFGLWVWWNLQDSLMEAGEFGMFGAIALGGGLWLLRRNSSGETLSQEMAVSVNREMVETAIAQTQSAIAHLEKEAPQRDIPSLKQAFEELSTSRDRQTLQGAILGGKNTGKTSVKQLLEAEISENTTWIDTEPLFSSAEAIEQGAKDLAATSDLVIFVVTGDLTDSEFQVLQALRTVHQRVLVAFNKQDCVLPEDRAVVLQQLRQRVFGAIASEDVIALSAVPSPLKVRQHQEDGSLKEWLEEQPAEIVGLRDRVQSIIEQERESLLLGTTWREAMQLKATAKDILNQVRRDRAMPIIEQYQWIAAAAAFANPVAALDLLATAAISAQLLVDLGEIYQQKFSLSQAQNASGTLGKLMVKLGLVELSTQAIGSILKSHALTYVAGGAVQGVSAAYLTRLAGLSLIEYLQEQEIDPASRDGFNIERLGQVLQNVFQQNQRTAFLQNFVKQTLTRLSPQSESVDLNPATGVH</sequence>
<name>A0A8J7DW63_9CYAN</name>
<dbReference type="InterPro" id="IPR021147">
    <property type="entry name" value="DUF697"/>
</dbReference>
<dbReference type="InterPro" id="IPR027417">
    <property type="entry name" value="P-loop_NTPase"/>
</dbReference>
<evidence type="ECO:0000256" key="1">
    <source>
        <dbReference type="ARBA" id="ARBA00004141"/>
    </source>
</evidence>
<protein>
    <submittedName>
        <fullName evidence="5">DUF697 domain-containing protein</fullName>
    </submittedName>
</protein>
<dbReference type="Pfam" id="PF05128">
    <property type="entry name" value="DUF697"/>
    <property type="match status" value="1"/>
</dbReference>
<dbReference type="Proteomes" id="UP000654482">
    <property type="component" value="Unassembled WGS sequence"/>
</dbReference>
<gene>
    <name evidence="5" type="ORF">IQ249_08310</name>
</gene>
<dbReference type="GO" id="GO:0016020">
    <property type="term" value="C:membrane"/>
    <property type="evidence" value="ECO:0007669"/>
    <property type="project" value="UniProtKB-SubCell"/>
</dbReference>
<comment type="caution">
    <text evidence="5">The sequence shown here is derived from an EMBL/GenBank/DDBJ whole genome shotgun (WGS) entry which is preliminary data.</text>
</comment>
<dbReference type="SUPFAM" id="SSF52540">
    <property type="entry name" value="P-loop containing nucleoside triphosphate hydrolases"/>
    <property type="match status" value="1"/>
</dbReference>
<keyword evidence="2" id="KW-0812">Transmembrane</keyword>
<evidence type="ECO:0000256" key="4">
    <source>
        <dbReference type="ARBA" id="ARBA00023136"/>
    </source>
</evidence>
<reference evidence="5" key="1">
    <citation type="submission" date="2020-10" db="EMBL/GenBank/DDBJ databases">
        <authorList>
            <person name="Castelo-Branco R."/>
            <person name="Eusebio N."/>
            <person name="Adriana R."/>
            <person name="Vieira A."/>
            <person name="Brugerolle De Fraissinette N."/>
            <person name="Rezende De Castro R."/>
            <person name="Schneider M.P."/>
            <person name="Vasconcelos V."/>
            <person name="Leao P.N."/>
        </authorList>
    </citation>
    <scope>NUCLEOTIDE SEQUENCE</scope>
    <source>
        <strain evidence="5">LEGE 07157</strain>
    </source>
</reference>
<dbReference type="AlphaFoldDB" id="A0A8J7DW63"/>
<evidence type="ECO:0000313" key="6">
    <source>
        <dbReference type="Proteomes" id="UP000654482"/>
    </source>
</evidence>
<organism evidence="5 6">
    <name type="scientific">Lusitaniella coriacea LEGE 07157</name>
    <dbReference type="NCBI Taxonomy" id="945747"/>
    <lineage>
        <taxon>Bacteria</taxon>
        <taxon>Bacillati</taxon>
        <taxon>Cyanobacteriota</taxon>
        <taxon>Cyanophyceae</taxon>
        <taxon>Spirulinales</taxon>
        <taxon>Lusitaniellaceae</taxon>
        <taxon>Lusitaniella</taxon>
    </lineage>
</organism>
<comment type="subcellular location">
    <subcellularLocation>
        <location evidence="1">Membrane</location>
        <topology evidence="1">Multi-pass membrane protein</topology>
    </subcellularLocation>
</comment>
<proteinExistence type="predicted"/>
<evidence type="ECO:0000313" key="5">
    <source>
        <dbReference type="EMBL" id="MBE9115893.1"/>
    </source>
</evidence>
<keyword evidence="4" id="KW-0472">Membrane</keyword>
<keyword evidence="3" id="KW-1133">Transmembrane helix</keyword>
<accession>A0A8J7DW63</accession>
<evidence type="ECO:0000256" key="3">
    <source>
        <dbReference type="ARBA" id="ARBA00022989"/>
    </source>
</evidence>